<keyword evidence="1" id="KW-0732">Signal</keyword>
<evidence type="ECO:0008006" key="6">
    <source>
        <dbReference type="Google" id="ProtNLM"/>
    </source>
</evidence>
<feature type="domain" description="DUF7223" evidence="3">
    <location>
        <begin position="258"/>
        <end position="459"/>
    </location>
</feature>
<protein>
    <recommendedName>
        <fullName evidence="6">GPI anchored protein</fullName>
    </recommendedName>
</protein>
<dbReference type="Pfam" id="PF23865">
    <property type="entry name" value="DUF7223"/>
    <property type="match status" value="1"/>
</dbReference>
<evidence type="ECO:0000256" key="1">
    <source>
        <dbReference type="SAM" id="SignalP"/>
    </source>
</evidence>
<feature type="chain" id="PRO_5025502429" description="GPI anchored protein" evidence="1">
    <location>
        <begin position="21"/>
        <end position="578"/>
    </location>
</feature>
<keyword evidence="5" id="KW-1185">Reference proteome</keyword>
<organism evidence="4 5">
    <name type="scientific">Lophium mytilinum</name>
    <dbReference type="NCBI Taxonomy" id="390894"/>
    <lineage>
        <taxon>Eukaryota</taxon>
        <taxon>Fungi</taxon>
        <taxon>Dikarya</taxon>
        <taxon>Ascomycota</taxon>
        <taxon>Pezizomycotina</taxon>
        <taxon>Dothideomycetes</taxon>
        <taxon>Pleosporomycetidae</taxon>
        <taxon>Mytilinidiales</taxon>
        <taxon>Mytilinidiaceae</taxon>
        <taxon>Lophium</taxon>
    </lineage>
</organism>
<dbReference type="AlphaFoldDB" id="A0A6A6R3U3"/>
<reference evidence="4" key="1">
    <citation type="journal article" date="2020" name="Stud. Mycol.">
        <title>101 Dothideomycetes genomes: a test case for predicting lifestyles and emergence of pathogens.</title>
        <authorList>
            <person name="Haridas S."/>
            <person name="Albert R."/>
            <person name="Binder M."/>
            <person name="Bloem J."/>
            <person name="Labutti K."/>
            <person name="Salamov A."/>
            <person name="Andreopoulos B."/>
            <person name="Baker S."/>
            <person name="Barry K."/>
            <person name="Bills G."/>
            <person name="Bluhm B."/>
            <person name="Cannon C."/>
            <person name="Castanera R."/>
            <person name="Culley D."/>
            <person name="Daum C."/>
            <person name="Ezra D."/>
            <person name="Gonzalez J."/>
            <person name="Henrissat B."/>
            <person name="Kuo A."/>
            <person name="Liang C."/>
            <person name="Lipzen A."/>
            <person name="Lutzoni F."/>
            <person name="Magnuson J."/>
            <person name="Mondo S."/>
            <person name="Nolan M."/>
            <person name="Ohm R."/>
            <person name="Pangilinan J."/>
            <person name="Park H.-J."/>
            <person name="Ramirez L."/>
            <person name="Alfaro M."/>
            <person name="Sun H."/>
            <person name="Tritt A."/>
            <person name="Yoshinaga Y."/>
            <person name="Zwiers L.-H."/>
            <person name="Turgeon B."/>
            <person name="Goodwin S."/>
            <person name="Spatafora J."/>
            <person name="Crous P."/>
            <person name="Grigoriev I."/>
        </authorList>
    </citation>
    <scope>NUCLEOTIDE SEQUENCE</scope>
    <source>
        <strain evidence="4">CBS 269.34</strain>
    </source>
</reference>
<gene>
    <name evidence="4" type="ORF">BU16DRAFT_559016</name>
</gene>
<dbReference type="OrthoDB" id="5382170at2759"/>
<accession>A0A6A6R3U3</accession>
<dbReference type="InterPro" id="IPR054293">
    <property type="entry name" value="DUF7029"/>
</dbReference>
<proteinExistence type="predicted"/>
<name>A0A6A6R3U3_9PEZI</name>
<dbReference type="Pfam" id="PF22974">
    <property type="entry name" value="DUF7029"/>
    <property type="match status" value="1"/>
</dbReference>
<evidence type="ECO:0000259" key="3">
    <source>
        <dbReference type="Pfam" id="PF23865"/>
    </source>
</evidence>
<evidence type="ECO:0000313" key="4">
    <source>
        <dbReference type="EMBL" id="KAF2498984.1"/>
    </source>
</evidence>
<dbReference type="EMBL" id="MU004185">
    <property type="protein sequence ID" value="KAF2498984.1"/>
    <property type="molecule type" value="Genomic_DNA"/>
</dbReference>
<dbReference type="Proteomes" id="UP000799750">
    <property type="component" value="Unassembled WGS sequence"/>
</dbReference>
<sequence length="578" mass="62360">MLFISSTSLFFLLVITLLSANQLHAYAADLATALRGRDSSTPGRDLVASSKKTDLAKRYTKIITTKEVNLIYAEGENSDYELNFVASVYAKSEDPVLLLEDFEHLAADIVCRPGSITIKFDLGVVCESTKAALIGLEDGGLVISSHYGCNDRGERRVLRVVEVKVSADDSEVTLQTEPASWAQSFTSLQVQMYHTEETHRFRPHEELRGRQAATAVSSIEYTSTLNVPVPTATTDATKNTLDLSHALIGHDFFPANSSFQVTCKNCSTFGSLDFEFANFELDLGVRDGFILGDIFTGGEATIVANGMGAIVDLTTKISGIDIKLNVFEVPFLFAIKIPLIGTAGLMYVPALTANSSMNGSIGFEYGFELLIPDGSQIFVDLTDPTNSSVSGFDETSLTALPFQYSVDVNAALINFGLRHQVQIGFILDAVAGAEVGIYLDLPNLALDIAQVSNVDENCTALVGALSKEQEIAQKALTDAYRLSPEVQWAAGFEGDAYALLVEDSFDIQILNGTITTLGKSCLNFDKTTHTYVLASEVVENAVKKNETAKVKNGANGQLSISQGMCWVALIGGLFSFIP</sequence>
<feature type="signal peptide" evidence="1">
    <location>
        <begin position="1"/>
        <end position="20"/>
    </location>
</feature>
<dbReference type="InterPro" id="IPR055647">
    <property type="entry name" value="DUF7223"/>
</dbReference>
<evidence type="ECO:0000313" key="5">
    <source>
        <dbReference type="Proteomes" id="UP000799750"/>
    </source>
</evidence>
<evidence type="ECO:0000259" key="2">
    <source>
        <dbReference type="Pfam" id="PF22974"/>
    </source>
</evidence>
<feature type="domain" description="DUF7029" evidence="2">
    <location>
        <begin position="90"/>
        <end position="187"/>
    </location>
</feature>